<name>L8WL00_THACA</name>
<dbReference type="HOGENOM" id="CLU_1760022_0_0_1"/>
<accession>L8WL00</accession>
<proteinExistence type="predicted"/>
<protein>
    <submittedName>
        <fullName evidence="2">Uncharacterized protein</fullName>
    </submittedName>
</protein>
<sequence>MPKASDPTTTGSKAHTKPANTLKRNQCCQACRQCRKRKMVSKAWYGAAYLSDAIPEMVCYLRSQRSTGHDLFPAMRAVPARPVSGHTPPPLAISSNRASPSTLFSPIVYTTAMTKKSHLPITMSLPFAPRPSHPCSPQRLSPSLRPRT</sequence>
<comment type="caution">
    <text evidence="2">The sequence shown here is derived from an EMBL/GenBank/DDBJ whole genome shotgun (WGS) entry which is preliminary data.</text>
</comment>
<dbReference type="EMBL" id="AFRT01002117">
    <property type="protein sequence ID" value="ELU38610.1"/>
    <property type="molecule type" value="Genomic_DNA"/>
</dbReference>
<evidence type="ECO:0000313" key="2">
    <source>
        <dbReference type="EMBL" id="ELU38610.1"/>
    </source>
</evidence>
<organism evidence="2 3">
    <name type="scientific">Thanatephorus cucumeris (strain AG1-IA)</name>
    <name type="common">Rice sheath blight fungus</name>
    <name type="synonym">Rhizoctonia solani</name>
    <dbReference type="NCBI Taxonomy" id="983506"/>
    <lineage>
        <taxon>Eukaryota</taxon>
        <taxon>Fungi</taxon>
        <taxon>Dikarya</taxon>
        <taxon>Basidiomycota</taxon>
        <taxon>Agaricomycotina</taxon>
        <taxon>Agaricomycetes</taxon>
        <taxon>Cantharellales</taxon>
        <taxon>Ceratobasidiaceae</taxon>
        <taxon>Rhizoctonia</taxon>
        <taxon>Rhizoctonia solani AG-1</taxon>
    </lineage>
</organism>
<dbReference type="AlphaFoldDB" id="L8WL00"/>
<reference evidence="2 3" key="1">
    <citation type="journal article" date="2013" name="Nat. Commun.">
        <title>The evolution and pathogenic mechanisms of the rice sheath blight pathogen.</title>
        <authorList>
            <person name="Zheng A."/>
            <person name="Lin R."/>
            <person name="Xu L."/>
            <person name="Qin P."/>
            <person name="Tang C."/>
            <person name="Ai P."/>
            <person name="Zhang D."/>
            <person name="Liu Y."/>
            <person name="Sun Z."/>
            <person name="Feng H."/>
            <person name="Wang Y."/>
            <person name="Chen Y."/>
            <person name="Liang X."/>
            <person name="Fu R."/>
            <person name="Li Q."/>
            <person name="Zhang J."/>
            <person name="Yu X."/>
            <person name="Xie Z."/>
            <person name="Ding L."/>
            <person name="Guan P."/>
            <person name="Tang J."/>
            <person name="Liang Y."/>
            <person name="Wang S."/>
            <person name="Deng Q."/>
            <person name="Li S."/>
            <person name="Zhu J."/>
            <person name="Wang L."/>
            <person name="Liu H."/>
            <person name="Li P."/>
        </authorList>
    </citation>
    <scope>NUCLEOTIDE SEQUENCE [LARGE SCALE GENOMIC DNA]</scope>
    <source>
        <strain evidence="3">AG-1 IA</strain>
    </source>
</reference>
<evidence type="ECO:0000256" key="1">
    <source>
        <dbReference type="SAM" id="MobiDB-lite"/>
    </source>
</evidence>
<evidence type="ECO:0000313" key="3">
    <source>
        <dbReference type="Proteomes" id="UP000011668"/>
    </source>
</evidence>
<feature type="region of interest" description="Disordered" evidence="1">
    <location>
        <begin position="127"/>
        <end position="148"/>
    </location>
</feature>
<keyword evidence="3" id="KW-1185">Reference proteome</keyword>
<dbReference type="Proteomes" id="UP000011668">
    <property type="component" value="Unassembled WGS sequence"/>
</dbReference>
<gene>
    <name evidence="2" type="ORF">AG1IA_07359</name>
</gene>